<dbReference type="EMBL" id="BLVO01000016">
    <property type="protein sequence ID" value="GFM34696.1"/>
    <property type="molecule type" value="Genomic_DNA"/>
</dbReference>
<name>A0A7J0BLZ1_9BACT</name>
<evidence type="ECO:0000313" key="1">
    <source>
        <dbReference type="EMBL" id="GFM34696.1"/>
    </source>
</evidence>
<gene>
    <name evidence="1" type="ORF">DSM101010T_30610</name>
</gene>
<sequence>MTRKAEALSGLYFRQAVQKGLRFFGGRIHGGICFNALDHMLSGITNGTLRSFRAGHPRRIDCVRRHRQPSGICAGMCGGIFAGWQRNALVKQQLWPCFPTAAPRCARVSDTLRKG</sequence>
<protein>
    <submittedName>
        <fullName evidence="1">Uncharacterized protein</fullName>
    </submittedName>
</protein>
<evidence type="ECO:0000313" key="2">
    <source>
        <dbReference type="Proteomes" id="UP000503840"/>
    </source>
</evidence>
<reference evidence="1 2" key="1">
    <citation type="submission" date="2020-05" db="EMBL/GenBank/DDBJ databases">
        <title>Draft genome sequence of Desulfovibrio sp. strain HN2T.</title>
        <authorList>
            <person name="Ueno A."/>
            <person name="Tamazawa S."/>
            <person name="Tamamura S."/>
            <person name="Murakami T."/>
            <person name="Kiyama T."/>
            <person name="Inomata H."/>
            <person name="Amano Y."/>
            <person name="Miyakawa K."/>
            <person name="Tamaki H."/>
            <person name="Naganuma T."/>
            <person name="Kaneko K."/>
        </authorList>
    </citation>
    <scope>NUCLEOTIDE SEQUENCE [LARGE SCALE GENOMIC DNA]</scope>
    <source>
        <strain evidence="1 2">HN2</strain>
    </source>
</reference>
<dbReference type="AlphaFoldDB" id="A0A7J0BLZ1"/>
<keyword evidence="2" id="KW-1185">Reference proteome</keyword>
<comment type="caution">
    <text evidence="1">The sequence shown here is derived from an EMBL/GenBank/DDBJ whole genome shotgun (WGS) entry which is preliminary data.</text>
</comment>
<accession>A0A7J0BLZ1</accession>
<dbReference type="Proteomes" id="UP000503840">
    <property type="component" value="Unassembled WGS sequence"/>
</dbReference>
<proteinExistence type="predicted"/>
<organism evidence="1 2">
    <name type="scientific">Desulfovibrio subterraneus</name>
    <dbReference type="NCBI Taxonomy" id="2718620"/>
    <lineage>
        <taxon>Bacteria</taxon>
        <taxon>Pseudomonadati</taxon>
        <taxon>Thermodesulfobacteriota</taxon>
        <taxon>Desulfovibrionia</taxon>
        <taxon>Desulfovibrionales</taxon>
        <taxon>Desulfovibrionaceae</taxon>
        <taxon>Desulfovibrio</taxon>
    </lineage>
</organism>